<proteinExistence type="predicted"/>
<gene>
    <name evidence="2" type="ORF">HF577_32290</name>
</gene>
<dbReference type="Gene3D" id="2.60.120.10">
    <property type="entry name" value="Jelly Rolls"/>
    <property type="match status" value="1"/>
</dbReference>
<dbReference type="InterPro" id="IPR053146">
    <property type="entry name" value="QDO-like"/>
</dbReference>
<evidence type="ECO:0000313" key="3">
    <source>
        <dbReference type="Proteomes" id="UP001296706"/>
    </source>
</evidence>
<dbReference type="PANTHER" id="PTHR36440:SF1">
    <property type="entry name" value="PUTATIVE (AFU_ORTHOLOGUE AFUA_8G07350)-RELATED"/>
    <property type="match status" value="1"/>
</dbReference>
<dbReference type="EMBL" id="JAAXKY010000169">
    <property type="protein sequence ID" value="NMH81757.1"/>
    <property type="molecule type" value="Genomic_DNA"/>
</dbReference>
<dbReference type="Proteomes" id="UP001296706">
    <property type="component" value="Unassembled WGS sequence"/>
</dbReference>
<reference evidence="2 3" key="1">
    <citation type="submission" date="2020-04" db="EMBL/GenBank/DDBJ databases">
        <authorList>
            <person name="Klaysubun C."/>
            <person name="Duangmal K."/>
            <person name="Lipun K."/>
        </authorList>
    </citation>
    <scope>NUCLEOTIDE SEQUENCE [LARGE SCALE GENOMIC DNA]</scope>
    <source>
        <strain evidence="2 3">JCM 11839</strain>
    </source>
</reference>
<evidence type="ECO:0000259" key="1">
    <source>
        <dbReference type="Pfam" id="PF07883"/>
    </source>
</evidence>
<dbReference type="InterPro" id="IPR013096">
    <property type="entry name" value="Cupin_2"/>
</dbReference>
<sequence>MNTTTTPLLVRASDAETLTADPGGTIALLADPATTGGVITCNRSTFRAGADGAPPHFHTRASELFVVLGGSLQVLVEDRLHVLDQGDVLLVPPRVPHAFGAVPGADADVLFVFTPGMDRFDYYRLLDRVHRGEADPREIGESQARFDNHYVENALWREARTATR</sequence>
<dbReference type="RefSeq" id="WP_169399786.1">
    <property type="nucleotide sequence ID" value="NZ_BAAAJH010000006.1"/>
</dbReference>
<keyword evidence="3" id="KW-1185">Reference proteome</keyword>
<dbReference type="PANTHER" id="PTHR36440">
    <property type="entry name" value="PUTATIVE (AFU_ORTHOLOGUE AFUA_8G07350)-RELATED"/>
    <property type="match status" value="1"/>
</dbReference>
<accession>A0ABX1RP51</accession>
<dbReference type="SUPFAM" id="SSF51182">
    <property type="entry name" value="RmlC-like cupins"/>
    <property type="match status" value="1"/>
</dbReference>
<dbReference type="InterPro" id="IPR011051">
    <property type="entry name" value="RmlC_Cupin_sf"/>
</dbReference>
<dbReference type="Pfam" id="PF07883">
    <property type="entry name" value="Cupin_2"/>
    <property type="match status" value="1"/>
</dbReference>
<evidence type="ECO:0000313" key="2">
    <source>
        <dbReference type="EMBL" id="NMH81757.1"/>
    </source>
</evidence>
<organism evidence="2 3">
    <name type="scientific">Pseudonocardia xinjiangensis</name>
    <dbReference type="NCBI Taxonomy" id="75289"/>
    <lineage>
        <taxon>Bacteria</taxon>
        <taxon>Bacillati</taxon>
        <taxon>Actinomycetota</taxon>
        <taxon>Actinomycetes</taxon>
        <taxon>Pseudonocardiales</taxon>
        <taxon>Pseudonocardiaceae</taxon>
        <taxon>Pseudonocardia</taxon>
    </lineage>
</organism>
<feature type="domain" description="Cupin type-2" evidence="1">
    <location>
        <begin position="44"/>
        <end position="113"/>
    </location>
</feature>
<comment type="caution">
    <text evidence="2">The sequence shown here is derived from an EMBL/GenBank/DDBJ whole genome shotgun (WGS) entry which is preliminary data.</text>
</comment>
<name>A0ABX1RP51_9PSEU</name>
<dbReference type="InterPro" id="IPR014710">
    <property type="entry name" value="RmlC-like_jellyroll"/>
</dbReference>
<protein>
    <submittedName>
        <fullName evidence="2">Cupin domain-containing protein</fullName>
    </submittedName>
</protein>